<dbReference type="AlphaFoldDB" id="A0A1I8FF66"/>
<organism evidence="1 2">
    <name type="scientific">Macrostomum lignano</name>
    <dbReference type="NCBI Taxonomy" id="282301"/>
    <lineage>
        <taxon>Eukaryota</taxon>
        <taxon>Metazoa</taxon>
        <taxon>Spiralia</taxon>
        <taxon>Lophotrochozoa</taxon>
        <taxon>Platyhelminthes</taxon>
        <taxon>Rhabditophora</taxon>
        <taxon>Macrostomorpha</taxon>
        <taxon>Macrostomida</taxon>
        <taxon>Macrostomidae</taxon>
        <taxon>Macrostomum</taxon>
    </lineage>
</organism>
<proteinExistence type="predicted"/>
<reference evidence="2" key="1">
    <citation type="submission" date="2016-11" db="UniProtKB">
        <authorList>
            <consortium name="WormBaseParasite"/>
        </authorList>
    </citation>
    <scope>IDENTIFICATION</scope>
</reference>
<dbReference type="WBParaSite" id="maker-unitig_31527-snap-gene-0.3-mRNA-1">
    <property type="protein sequence ID" value="maker-unitig_31527-snap-gene-0.3-mRNA-1"/>
    <property type="gene ID" value="maker-unitig_31527-snap-gene-0.3"/>
</dbReference>
<accession>A0A1I8FF66</accession>
<protein>
    <submittedName>
        <fullName evidence="2">Deacetylase sirtuin-type domain-containing protein</fullName>
    </submittedName>
</protein>
<dbReference type="Proteomes" id="UP000095280">
    <property type="component" value="Unplaced"/>
</dbReference>
<sequence>RPIRLTDECSRRLSELHRTQGSHLRVLVEGGGSVPVSNTNSCWTTPALALPPMIALLNVPTAAGEGLHRCRLVGAASRLHRELIREGFKVVSNPQAEKGCSCILCCACWT</sequence>
<evidence type="ECO:0000313" key="2">
    <source>
        <dbReference type="WBParaSite" id="maker-unitig_31527-snap-gene-0.3-mRNA-1"/>
    </source>
</evidence>
<keyword evidence="1" id="KW-1185">Reference proteome</keyword>
<evidence type="ECO:0000313" key="1">
    <source>
        <dbReference type="Proteomes" id="UP000095280"/>
    </source>
</evidence>
<name>A0A1I8FF66_9PLAT</name>